<dbReference type="AlphaFoldDB" id="A0AA40CLX4"/>
<gene>
    <name evidence="3" type="ORF">B0T16DRAFT_420578</name>
</gene>
<protein>
    <submittedName>
        <fullName evidence="3">Uncharacterized protein</fullName>
    </submittedName>
</protein>
<evidence type="ECO:0000313" key="3">
    <source>
        <dbReference type="EMBL" id="KAK0641824.1"/>
    </source>
</evidence>
<sequence length="757" mass="83166">MSDTDMSDDEDYDEKHDDDDHDGPQHVEGEKDSAATSNVAGAVAAGAATAAAGVAVAAMAAPPQQPAQTARQLPGGQPNGADSQANGKAPNGKEAYKVTVKDLKDIDERAEKKQEAQTTLERRWAAFSFYFLASLSIILPVVFLVLACFIMAMNGKSVDSNWGKIIDPIKIAITVWPIVFAAVTAQGFKTWAAYKVERGVKLMELEQLVGSSSFAAVMKQPFFLRRLDLLTIGIFIIWALSPIGSQALIRSYSLDRASVTDRVEVLYVPLLGNNTLLSPGAEQNISGGLALGELWQVVASYYMATFIPRGIKSEGDSKSYGQDSFNHPLPAVSQFGGHNYWVSSYGIPLAMPQSALMIEKLAIEEPMYNEGKSPEEVEKERKEKALKAGRGAVDPFEKVMFPITSSYFAFDCGNWTLATFDDLTKSETMTFSLSETLGLEFLSPPDTKAINRIRYATLQKGTELLKGQDWDELPVAQSEWTYAVVSCGMKQVFYNASVLCSINTKTDNYAFDCEITETKILPDDQVRREWETPIEDFSDAFVRSGNPYPVLSPYTPTERYAYTATLVGQDSGDIDPIGLDSDGFERNFGLLFNTWVTISHCTECANVYNHQEVNDTTTTSIRKEHQALYKTVETPDGKAERIHSPASLAFKLDWRWVAVFLTSVIILLLVGIASVVLEGMLIAPDVLGYASTLARNSRYLHLPKTAAKPMSGPERARAIGGVKVMIQDVKPDKDVGKIALGLKHDRAEPLKPGRLYR</sequence>
<keyword evidence="2" id="KW-0812">Transmembrane</keyword>
<evidence type="ECO:0000256" key="2">
    <source>
        <dbReference type="SAM" id="Phobius"/>
    </source>
</evidence>
<proteinExistence type="predicted"/>
<keyword evidence="2" id="KW-1133">Transmembrane helix</keyword>
<feature type="transmembrane region" description="Helical" evidence="2">
    <location>
        <begin position="39"/>
        <end position="61"/>
    </location>
</feature>
<feature type="region of interest" description="Disordered" evidence="1">
    <location>
        <begin position="54"/>
        <end position="94"/>
    </location>
</feature>
<evidence type="ECO:0000313" key="4">
    <source>
        <dbReference type="Proteomes" id="UP001174936"/>
    </source>
</evidence>
<keyword evidence="4" id="KW-1185">Reference proteome</keyword>
<feature type="transmembrane region" description="Helical" evidence="2">
    <location>
        <begin position="227"/>
        <end position="249"/>
    </location>
</feature>
<reference evidence="3" key="1">
    <citation type="submission" date="2023-06" db="EMBL/GenBank/DDBJ databases">
        <title>Genome-scale phylogeny and comparative genomics of the fungal order Sordariales.</title>
        <authorList>
            <consortium name="Lawrence Berkeley National Laboratory"/>
            <person name="Hensen N."/>
            <person name="Bonometti L."/>
            <person name="Westerberg I."/>
            <person name="Brannstrom I.O."/>
            <person name="Guillou S."/>
            <person name="Cros-Aarteil S."/>
            <person name="Calhoun S."/>
            <person name="Haridas S."/>
            <person name="Kuo A."/>
            <person name="Mondo S."/>
            <person name="Pangilinan J."/>
            <person name="Riley R."/>
            <person name="Labutti K."/>
            <person name="Andreopoulos B."/>
            <person name="Lipzen A."/>
            <person name="Chen C."/>
            <person name="Yanf M."/>
            <person name="Daum C."/>
            <person name="Ng V."/>
            <person name="Clum A."/>
            <person name="Steindorff A."/>
            <person name="Ohm R."/>
            <person name="Martin F."/>
            <person name="Silar P."/>
            <person name="Natvig D."/>
            <person name="Lalanne C."/>
            <person name="Gautier V."/>
            <person name="Ament-Velasquez S.L."/>
            <person name="Kruys A."/>
            <person name="Hutchinson M.I."/>
            <person name="Powell A.J."/>
            <person name="Barry K."/>
            <person name="Miller A.N."/>
            <person name="Grigoriev I.V."/>
            <person name="Debuchy R."/>
            <person name="Gladieux P."/>
            <person name="Thoren M.H."/>
            <person name="Johannesson H."/>
        </authorList>
    </citation>
    <scope>NUCLEOTIDE SEQUENCE</scope>
    <source>
        <strain evidence="3">SMH2532-1</strain>
    </source>
</reference>
<keyword evidence="2" id="KW-0472">Membrane</keyword>
<feature type="region of interest" description="Disordered" evidence="1">
    <location>
        <begin position="1"/>
        <end position="38"/>
    </location>
</feature>
<feature type="transmembrane region" description="Helical" evidence="2">
    <location>
        <begin position="173"/>
        <end position="194"/>
    </location>
</feature>
<feature type="transmembrane region" description="Helical" evidence="2">
    <location>
        <begin position="129"/>
        <end position="153"/>
    </location>
</feature>
<dbReference type="EMBL" id="JAULSV010000006">
    <property type="protein sequence ID" value="KAK0641824.1"/>
    <property type="molecule type" value="Genomic_DNA"/>
</dbReference>
<feature type="compositionally biased region" description="Low complexity" evidence="1">
    <location>
        <begin position="54"/>
        <end position="70"/>
    </location>
</feature>
<organism evidence="3 4">
    <name type="scientific">Cercophora newfieldiana</name>
    <dbReference type="NCBI Taxonomy" id="92897"/>
    <lineage>
        <taxon>Eukaryota</taxon>
        <taxon>Fungi</taxon>
        <taxon>Dikarya</taxon>
        <taxon>Ascomycota</taxon>
        <taxon>Pezizomycotina</taxon>
        <taxon>Sordariomycetes</taxon>
        <taxon>Sordariomycetidae</taxon>
        <taxon>Sordariales</taxon>
        <taxon>Lasiosphaeriaceae</taxon>
        <taxon>Cercophora</taxon>
    </lineage>
</organism>
<feature type="transmembrane region" description="Helical" evidence="2">
    <location>
        <begin position="654"/>
        <end position="677"/>
    </location>
</feature>
<feature type="compositionally biased region" description="Basic and acidic residues" evidence="1">
    <location>
        <begin position="22"/>
        <end position="33"/>
    </location>
</feature>
<name>A0AA40CLX4_9PEZI</name>
<evidence type="ECO:0000256" key="1">
    <source>
        <dbReference type="SAM" id="MobiDB-lite"/>
    </source>
</evidence>
<accession>A0AA40CLX4</accession>
<feature type="compositionally biased region" description="Acidic residues" evidence="1">
    <location>
        <begin position="1"/>
        <end position="21"/>
    </location>
</feature>
<dbReference type="Proteomes" id="UP001174936">
    <property type="component" value="Unassembled WGS sequence"/>
</dbReference>
<comment type="caution">
    <text evidence="3">The sequence shown here is derived from an EMBL/GenBank/DDBJ whole genome shotgun (WGS) entry which is preliminary data.</text>
</comment>